<comment type="caution">
    <text evidence="3">The sequence shown here is derived from an EMBL/GenBank/DDBJ whole genome shotgun (WGS) entry which is preliminary data.</text>
</comment>
<dbReference type="AlphaFoldDB" id="A0A2M7REU7"/>
<dbReference type="InterPro" id="IPR013324">
    <property type="entry name" value="RNA_pol_sigma_r3/r4-like"/>
</dbReference>
<dbReference type="InterPro" id="IPR036388">
    <property type="entry name" value="WH-like_DNA-bd_sf"/>
</dbReference>
<accession>A0A2M7REU7</accession>
<dbReference type="EMBL" id="PFMC01000019">
    <property type="protein sequence ID" value="PIY95283.1"/>
    <property type="molecule type" value="Genomic_DNA"/>
</dbReference>
<evidence type="ECO:0000256" key="1">
    <source>
        <dbReference type="ARBA" id="ARBA00023163"/>
    </source>
</evidence>
<dbReference type="PANTHER" id="PTHR30603:SF47">
    <property type="entry name" value="RNA POLYMERASE SIGMA FACTOR SIGD, CHLOROPLASTIC"/>
    <property type="match status" value="1"/>
</dbReference>
<dbReference type="InterPro" id="IPR038087">
    <property type="entry name" value="RNAP_delta_N_dom_sf"/>
</dbReference>
<dbReference type="CDD" id="cd06171">
    <property type="entry name" value="Sigma70_r4"/>
    <property type="match status" value="1"/>
</dbReference>
<dbReference type="PRINTS" id="PR00046">
    <property type="entry name" value="SIGMA70FCT"/>
</dbReference>
<reference evidence="4" key="1">
    <citation type="submission" date="2017-09" db="EMBL/GenBank/DDBJ databases">
        <title>Depth-based differentiation of microbial function through sediment-hosted aquifers and enrichment of novel symbionts in the deep terrestrial subsurface.</title>
        <authorList>
            <person name="Probst A.J."/>
            <person name="Ladd B."/>
            <person name="Jarett J.K."/>
            <person name="Geller-Mcgrath D.E."/>
            <person name="Sieber C.M.K."/>
            <person name="Emerson J.B."/>
            <person name="Anantharaman K."/>
            <person name="Thomas B.C."/>
            <person name="Malmstrom R."/>
            <person name="Stieglmeier M."/>
            <person name="Klingl A."/>
            <person name="Woyke T."/>
            <person name="Ryan C.M."/>
            <person name="Banfield J.F."/>
        </authorList>
    </citation>
    <scope>NUCLEOTIDE SEQUENCE [LARGE SCALE GENOMIC DNA]</scope>
</reference>
<evidence type="ECO:0000313" key="4">
    <source>
        <dbReference type="Proteomes" id="UP000228689"/>
    </source>
</evidence>
<sequence>MTENNYGMGDGGASILDKVLSSQAEENMANFDPASILRLLFSDLNDREKDVIIHRYGLEEKEAKTLEEIGKLFNVTRERIRQIENSSIKKMRCHSDLEQQIKPVEGLVFDILEQYGGVMKEDSLFDKVLSYSTAKSINKAATKFIVSQLLNNKLEHITKHSTLHDSWKLPASEIEFIEEVVDNLVELLGEADEPLTRSNLLSAVKAKPFAQKHEGKIHDDLLENVLDLTTKIDSNPFDEWGLVDWRSITPKRMNDKIYLVMKKEAKPMHFTEIAKKINEAGFDKKQAYPATIHNELILDDKYVLVGRGIYALKEWGYQPGVVIDVITEVLEEASEPLTKEEIIKRVLEKRIVKKSTIQLALMNKDKFAKVGRNKYQLAQ</sequence>
<dbReference type="SUPFAM" id="SSF88659">
    <property type="entry name" value="Sigma3 and sigma4 domains of RNA polymerase sigma factors"/>
    <property type="match status" value="1"/>
</dbReference>
<name>A0A2M7REU7_9BACT</name>
<proteinExistence type="predicted"/>
<dbReference type="Pfam" id="PF05066">
    <property type="entry name" value="HARE-HTH"/>
    <property type="match status" value="1"/>
</dbReference>
<dbReference type="PROSITE" id="PS00716">
    <property type="entry name" value="SIGMA70_2"/>
    <property type="match status" value="1"/>
</dbReference>
<dbReference type="GO" id="GO:0003700">
    <property type="term" value="F:DNA-binding transcription factor activity"/>
    <property type="evidence" value="ECO:0007669"/>
    <property type="project" value="InterPro"/>
</dbReference>
<dbReference type="PANTHER" id="PTHR30603">
    <property type="entry name" value="RNA POLYMERASE SIGMA FACTOR RPO"/>
    <property type="match status" value="1"/>
</dbReference>
<dbReference type="Proteomes" id="UP000228689">
    <property type="component" value="Unassembled WGS sequence"/>
</dbReference>
<protein>
    <recommendedName>
        <fullName evidence="2">HTH HARE-type domain-containing protein</fullName>
    </recommendedName>
</protein>
<dbReference type="Pfam" id="PF04545">
    <property type="entry name" value="Sigma70_r4"/>
    <property type="match status" value="1"/>
</dbReference>
<dbReference type="PROSITE" id="PS51913">
    <property type="entry name" value="HTH_HARE"/>
    <property type="match status" value="1"/>
</dbReference>
<dbReference type="Gene3D" id="1.10.10.1250">
    <property type="entry name" value="RNA polymerase, subunit delta, N-terminal domain"/>
    <property type="match status" value="1"/>
</dbReference>
<dbReference type="InterPro" id="IPR000943">
    <property type="entry name" value="RNA_pol_sigma70"/>
</dbReference>
<evidence type="ECO:0000259" key="2">
    <source>
        <dbReference type="PROSITE" id="PS51913"/>
    </source>
</evidence>
<dbReference type="Gene3D" id="1.10.10.10">
    <property type="entry name" value="Winged helix-like DNA-binding domain superfamily/Winged helix DNA-binding domain"/>
    <property type="match status" value="1"/>
</dbReference>
<gene>
    <name evidence="3" type="ORF">COY67_00790</name>
</gene>
<evidence type="ECO:0000313" key="3">
    <source>
        <dbReference type="EMBL" id="PIY95283.1"/>
    </source>
</evidence>
<feature type="domain" description="HTH HARE-type" evidence="2">
    <location>
        <begin position="251"/>
        <end position="315"/>
    </location>
</feature>
<dbReference type="GO" id="GO:0006352">
    <property type="term" value="P:DNA-templated transcription initiation"/>
    <property type="evidence" value="ECO:0007669"/>
    <property type="project" value="InterPro"/>
</dbReference>
<organism evidence="3 4">
    <name type="scientific">Candidatus Komeilibacteria bacterium CG_4_10_14_0_8_um_filter_37_78</name>
    <dbReference type="NCBI Taxonomy" id="1974471"/>
    <lineage>
        <taxon>Bacteria</taxon>
        <taxon>Candidatus Komeiliibacteriota</taxon>
    </lineage>
</organism>
<dbReference type="InterPro" id="IPR007630">
    <property type="entry name" value="RNA_pol_sigma70_r4"/>
</dbReference>
<dbReference type="InterPro" id="IPR007759">
    <property type="entry name" value="Asxl_HARE-HTH"/>
</dbReference>
<dbReference type="InterPro" id="IPR050239">
    <property type="entry name" value="Sigma-70_RNA_pol_init_factors"/>
</dbReference>
<keyword evidence="1" id="KW-0804">Transcription</keyword>